<evidence type="ECO:0000256" key="3">
    <source>
        <dbReference type="ARBA" id="ARBA00006958"/>
    </source>
</evidence>
<sequence length="427" mass="48999">MENKLPVFLVLLLLLVLLVALPIDMRQKCRQRKRIDWEAYAQRLVDEGQFHKCYKMSFSSFMALAAMLEPYLPVDVKQSRNRTGTDQITHINKLQMCLRWLSGGSYHDVREISGVSVPAFYRSIHEVVGAIIAHPELQLQFPTTVQAQRHAAKAFERVSNSRVMKGCVGAVDGWLCPIRVPQKKEVSRVRSFFSGHYQRYGVNVQACCDHLSRFTAVACSSPGGTGDAVAFLKWKLSRVVNELPNGLYVVGDKAYTNTNQLLTPFPRPRTTSAAHDSYNFHLSQLRIRIEIAFGLLVCKWRVFRAPLEIGFKRVPRTILAACMLHNWCINQRLRENGNYRVEDDEDLIEGVEEVRVGVDAPVDLSVAQQDMSRYRCLYQSSDLEIDTEVYSRSEWIRNAIVDLVERNGIIRPRRNRARRAREEKEDE</sequence>
<dbReference type="GO" id="GO:0005634">
    <property type="term" value="C:nucleus"/>
    <property type="evidence" value="ECO:0007669"/>
    <property type="project" value="UniProtKB-SubCell"/>
</dbReference>
<comment type="subcellular location">
    <subcellularLocation>
        <location evidence="2">Nucleus</location>
    </subcellularLocation>
</comment>
<organism evidence="10 11">
    <name type="scientific">Phytophthora fragariae</name>
    <dbReference type="NCBI Taxonomy" id="53985"/>
    <lineage>
        <taxon>Eukaryota</taxon>
        <taxon>Sar</taxon>
        <taxon>Stramenopiles</taxon>
        <taxon>Oomycota</taxon>
        <taxon>Peronosporomycetes</taxon>
        <taxon>Peronosporales</taxon>
        <taxon>Peronosporaceae</taxon>
        <taxon>Phytophthora</taxon>
    </lineage>
</organism>
<dbReference type="GO" id="GO:0046872">
    <property type="term" value="F:metal ion binding"/>
    <property type="evidence" value="ECO:0007669"/>
    <property type="project" value="UniProtKB-KW"/>
</dbReference>
<dbReference type="InterPro" id="IPR045249">
    <property type="entry name" value="HARBI1-like"/>
</dbReference>
<evidence type="ECO:0000313" key="11">
    <source>
        <dbReference type="Proteomes" id="UP000488956"/>
    </source>
</evidence>
<evidence type="ECO:0000256" key="2">
    <source>
        <dbReference type="ARBA" id="ARBA00004123"/>
    </source>
</evidence>
<name>A0A6G0K3H8_9STRA</name>
<dbReference type="PANTHER" id="PTHR22930">
    <property type="match status" value="1"/>
</dbReference>
<evidence type="ECO:0000256" key="6">
    <source>
        <dbReference type="ARBA" id="ARBA00022801"/>
    </source>
</evidence>
<dbReference type="Proteomes" id="UP000488956">
    <property type="component" value="Unassembled WGS sequence"/>
</dbReference>
<dbReference type="AlphaFoldDB" id="A0A6G0K3H8"/>
<feature type="signal peptide" evidence="8">
    <location>
        <begin position="1"/>
        <end position="20"/>
    </location>
</feature>
<feature type="chain" id="PRO_5026150488" description="DDE Tnp4 domain-containing protein" evidence="8">
    <location>
        <begin position="21"/>
        <end position="427"/>
    </location>
</feature>
<evidence type="ECO:0000256" key="1">
    <source>
        <dbReference type="ARBA" id="ARBA00001968"/>
    </source>
</evidence>
<evidence type="ECO:0000256" key="4">
    <source>
        <dbReference type="ARBA" id="ARBA00022722"/>
    </source>
</evidence>
<dbReference type="EMBL" id="QXFX01002548">
    <property type="protein sequence ID" value="KAE9075946.1"/>
    <property type="molecule type" value="Genomic_DNA"/>
</dbReference>
<keyword evidence="4" id="KW-0540">Nuclease</keyword>
<evidence type="ECO:0000313" key="10">
    <source>
        <dbReference type="EMBL" id="KAE9075946.1"/>
    </source>
</evidence>
<proteinExistence type="inferred from homology"/>
<dbReference type="Pfam" id="PF13359">
    <property type="entry name" value="DDE_Tnp_4"/>
    <property type="match status" value="1"/>
</dbReference>
<protein>
    <recommendedName>
        <fullName evidence="9">DDE Tnp4 domain-containing protein</fullName>
    </recommendedName>
</protein>
<reference evidence="10 11" key="1">
    <citation type="submission" date="2018-09" db="EMBL/GenBank/DDBJ databases">
        <title>Genomic investigation of the strawberry pathogen Phytophthora fragariae indicates pathogenicity is determined by transcriptional variation in three key races.</title>
        <authorList>
            <person name="Adams T.M."/>
            <person name="Armitage A.D."/>
            <person name="Sobczyk M.K."/>
            <person name="Bates H.J."/>
            <person name="Dunwell J.M."/>
            <person name="Nellist C.F."/>
            <person name="Harrison R.J."/>
        </authorList>
    </citation>
    <scope>NUCLEOTIDE SEQUENCE [LARGE SCALE GENOMIC DNA]</scope>
    <source>
        <strain evidence="10 11">ONT-3</strain>
    </source>
</reference>
<keyword evidence="6" id="KW-0378">Hydrolase</keyword>
<evidence type="ECO:0000259" key="9">
    <source>
        <dbReference type="Pfam" id="PF13359"/>
    </source>
</evidence>
<evidence type="ECO:0000256" key="7">
    <source>
        <dbReference type="ARBA" id="ARBA00023242"/>
    </source>
</evidence>
<dbReference type="PANTHER" id="PTHR22930:SF85">
    <property type="entry name" value="GH03217P-RELATED"/>
    <property type="match status" value="1"/>
</dbReference>
<evidence type="ECO:0000256" key="5">
    <source>
        <dbReference type="ARBA" id="ARBA00022723"/>
    </source>
</evidence>
<evidence type="ECO:0000256" key="8">
    <source>
        <dbReference type="SAM" id="SignalP"/>
    </source>
</evidence>
<comment type="cofactor">
    <cofactor evidence="1">
        <name>a divalent metal cation</name>
        <dbReference type="ChEBI" id="CHEBI:60240"/>
    </cofactor>
</comment>
<feature type="domain" description="DDE Tnp4" evidence="9">
    <location>
        <begin position="171"/>
        <end position="326"/>
    </location>
</feature>
<keyword evidence="8" id="KW-0732">Signal</keyword>
<accession>A0A6G0K3H8</accession>
<dbReference type="GO" id="GO:0016787">
    <property type="term" value="F:hydrolase activity"/>
    <property type="evidence" value="ECO:0007669"/>
    <property type="project" value="UniProtKB-KW"/>
</dbReference>
<dbReference type="GO" id="GO:0004518">
    <property type="term" value="F:nuclease activity"/>
    <property type="evidence" value="ECO:0007669"/>
    <property type="project" value="UniProtKB-KW"/>
</dbReference>
<keyword evidence="7" id="KW-0539">Nucleus</keyword>
<keyword evidence="5" id="KW-0479">Metal-binding</keyword>
<gene>
    <name evidence="10" type="ORF">PF010_g24101</name>
</gene>
<comment type="similarity">
    <text evidence="3">Belongs to the HARBI1 family.</text>
</comment>
<comment type="caution">
    <text evidence="10">The sequence shown here is derived from an EMBL/GenBank/DDBJ whole genome shotgun (WGS) entry which is preliminary data.</text>
</comment>
<dbReference type="InterPro" id="IPR027806">
    <property type="entry name" value="HARBI1_dom"/>
</dbReference>